<dbReference type="PATRIC" id="fig|137591.24.peg.1919"/>
<evidence type="ECO:0000313" key="2">
    <source>
        <dbReference type="Proteomes" id="UP000032289"/>
    </source>
</evidence>
<organism evidence="1 2">
    <name type="scientific">Weissella cibaria</name>
    <dbReference type="NCBI Taxonomy" id="137591"/>
    <lineage>
        <taxon>Bacteria</taxon>
        <taxon>Bacillati</taxon>
        <taxon>Bacillota</taxon>
        <taxon>Bacilli</taxon>
        <taxon>Lactobacillales</taxon>
        <taxon>Lactobacillaceae</taxon>
        <taxon>Weissella</taxon>
    </lineage>
</organism>
<comment type="caution">
    <text evidence="1">The sequence shown here is derived from an EMBL/GenBank/DDBJ whole genome shotgun (WGS) entry which is preliminary data.</text>
</comment>
<protein>
    <submittedName>
        <fullName evidence="1">Uncharacterized protein</fullName>
    </submittedName>
</protein>
<sequence>MKVRILFEEYRQKEVTLDLTPEMNIDDLSQQAMNMYDNGEISLTPDDTQSVHLHVKNDFER</sequence>
<proteinExistence type="predicted"/>
<reference evidence="1 2" key="1">
    <citation type="journal article" date="2015" name="Microbiology (Mosc.)">
        <title>Genomics of the Weissella cibaria species with an examination of its metabolic traits.</title>
        <authorList>
            <person name="Lynch K.M."/>
            <person name="Lucid A."/>
            <person name="Arendt E.K."/>
            <person name="Sleator R.D."/>
            <person name="Lucey B."/>
            <person name="Coffey A."/>
        </authorList>
    </citation>
    <scope>NUCLEOTIDE SEQUENCE [LARGE SCALE GENOMIC DNA]</scope>
    <source>
        <strain evidence="1 2">AB3b</strain>
    </source>
</reference>
<dbReference type="Proteomes" id="UP000032289">
    <property type="component" value="Unassembled WGS sequence"/>
</dbReference>
<name>A0A0D1K8W8_9LACO</name>
<dbReference type="EMBL" id="JWHT01000048">
    <property type="protein sequence ID" value="KIU21499.1"/>
    <property type="molecule type" value="Genomic_DNA"/>
</dbReference>
<accession>A0A0D1K8W8</accession>
<dbReference type="RefSeq" id="WP_043941729.1">
    <property type="nucleotide sequence ID" value="NZ_JWHT01000048.1"/>
</dbReference>
<gene>
    <name evidence="1" type="ORF">ab3b_01975</name>
</gene>
<dbReference type="AlphaFoldDB" id="A0A0D1K8W8"/>
<evidence type="ECO:0000313" key="1">
    <source>
        <dbReference type="EMBL" id="KIU21499.1"/>
    </source>
</evidence>